<accession>A0A8E7IVG9</accession>
<name>A0A8E7IVG9_9MAGN</name>
<proteinExistence type="predicted"/>
<geneLocation type="plastid" evidence="1"/>
<reference evidence="1" key="1">
    <citation type="submission" date="2020-08" db="EMBL/GenBank/DDBJ databases">
        <title>Plastomes in the holoparasitic family Balanophoraceae: extremely high AT content, severe gene content reduction, and two independent genetic code changes.</title>
        <authorList>
            <person name="Ceriotti L.F."/>
            <person name="Roulet M.E."/>
            <person name="Sanchez-Puerta M.V."/>
        </authorList>
    </citation>
    <scope>NUCLEOTIDE SEQUENCE</scope>
    <source>
        <tissue evidence="1">Inflorescence</tissue>
    </source>
</reference>
<dbReference type="AlphaFoldDB" id="A0A8E7IVG9"/>
<sequence>MSRKILIKKIKLKKKYINIFFKKEINKLFLFNDKFKIKVKLQYIYININKFCFYTGSLKINYRNFYLSRQKFIKMFYECLFSGIIIYK</sequence>
<organism evidence="1">
    <name type="scientific">Lophophytum leandri</name>
    <dbReference type="NCBI Taxonomy" id="1618140"/>
    <lineage>
        <taxon>Eukaryota</taxon>
        <taxon>Viridiplantae</taxon>
        <taxon>Streptophyta</taxon>
        <taxon>Embryophyta</taxon>
        <taxon>Tracheophyta</taxon>
        <taxon>Spermatophyta</taxon>
        <taxon>Magnoliopsida</taxon>
        <taxon>eudicotyledons</taxon>
        <taxon>Gunneridae</taxon>
        <taxon>Pentapetalae</taxon>
        <taxon>Santalales</taxon>
        <taxon>Balanophoraceae</taxon>
        <taxon>Lophophytum</taxon>
    </lineage>
</organism>
<gene>
    <name evidence="1" type="primary">rps14</name>
</gene>
<dbReference type="GO" id="GO:0005840">
    <property type="term" value="C:ribosome"/>
    <property type="evidence" value="ECO:0007669"/>
    <property type="project" value="UniProtKB-KW"/>
</dbReference>
<keyword evidence="1" id="KW-0687">Ribonucleoprotein</keyword>
<dbReference type="EMBL" id="MT834848">
    <property type="protein sequence ID" value="QVX31444.1"/>
    <property type="molecule type" value="Genomic_DNA"/>
</dbReference>
<keyword evidence="1" id="KW-0934">Plastid</keyword>
<evidence type="ECO:0000313" key="1">
    <source>
        <dbReference type="EMBL" id="QVX31444.1"/>
    </source>
</evidence>
<keyword evidence="1" id="KW-0689">Ribosomal protein</keyword>
<protein>
    <submittedName>
        <fullName evidence="1">Ribosomal protein S14</fullName>
    </submittedName>
</protein>